<dbReference type="InterPro" id="IPR050114">
    <property type="entry name" value="UPF0173_UPF0282_UlaG_hydrolase"/>
</dbReference>
<feature type="domain" description="Metallo-beta-lactamase" evidence="1">
    <location>
        <begin position="21"/>
        <end position="186"/>
    </location>
</feature>
<dbReference type="HOGENOM" id="CLU_091682_0_0_11"/>
<dbReference type="Gene3D" id="3.60.15.10">
    <property type="entry name" value="Ribonuclease Z/Hydroxyacylglutathione hydrolase-like"/>
    <property type="match status" value="1"/>
</dbReference>
<evidence type="ECO:0000259" key="1">
    <source>
        <dbReference type="SMART" id="SM00849"/>
    </source>
</evidence>
<gene>
    <name evidence="2" type="ORF">B843_00310</name>
</gene>
<evidence type="ECO:0000313" key="3">
    <source>
        <dbReference type="Proteomes" id="UP000019222"/>
    </source>
</evidence>
<dbReference type="SMART" id="SM00849">
    <property type="entry name" value="Lactamase_B"/>
    <property type="match status" value="1"/>
</dbReference>
<dbReference type="EMBL" id="CP004353">
    <property type="protein sequence ID" value="AHI21458.1"/>
    <property type="molecule type" value="Genomic_DNA"/>
</dbReference>
<keyword evidence="3" id="KW-1185">Reference proteome</keyword>
<name>W5Y4Q2_9CORY</name>
<organism evidence="2 3">
    <name type="scientific">Corynebacterium vitaeruminis DSM 20294</name>
    <dbReference type="NCBI Taxonomy" id="1224164"/>
    <lineage>
        <taxon>Bacteria</taxon>
        <taxon>Bacillati</taxon>
        <taxon>Actinomycetota</taxon>
        <taxon>Actinomycetes</taxon>
        <taxon>Mycobacteriales</taxon>
        <taxon>Corynebacteriaceae</taxon>
        <taxon>Corynebacterium</taxon>
    </lineage>
</organism>
<dbReference type="Pfam" id="PF13483">
    <property type="entry name" value="Lactamase_B_3"/>
    <property type="match status" value="1"/>
</dbReference>
<dbReference type="PANTHER" id="PTHR43546">
    <property type="entry name" value="UPF0173 METAL-DEPENDENT HYDROLASE MJ1163-RELATED"/>
    <property type="match status" value="1"/>
</dbReference>
<evidence type="ECO:0000313" key="2">
    <source>
        <dbReference type="EMBL" id="AHI21458.1"/>
    </source>
</evidence>
<dbReference type="InterPro" id="IPR036866">
    <property type="entry name" value="RibonucZ/Hydroxyglut_hydro"/>
</dbReference>
<dbReference type="KEGG" id="cvt:B843_00310"/>
<dbReference type="AlphaFoldDB" id="W5Y4Q2"/>
<dbReference type="PANTHER" id="PTHR43546:SF3">
    <property type="entry name" value="UPF0173 METAL-DEPENDENT HYDROLASE MJ1163"/>
    <property type="match status" value="1"/>
</dbReference>
<proteinExistence type="predicted"/>
<dbReference type="Proteomes" id="UP000019222">
    <property type="component" value="Chromosome"/>
</dbReference>
<accession>W5Y4Q2</accession>
<dbReference type="PATRIC" id="fig|1224164.3.peg.63"/>
<sequence>MIVAGLCQDGGMTTVTLTKHHHACVTLASGDTRILVDPGSLGEAPSIEGIDAILITHDHFDHVRPELIAQALAEGIPVWLPADAAGRLGLEGEGVHLAEHGDAFAVGSIKVSVLGDEHAPLHPTKAGPQNRAYLVDGRILITGDEHADAPGPVDVLITPADAPWLRSVDLISYIQRLTPRLVIGVHDGLVNEAGRKIATKNIAALTGEGAKEATIVAEGDSIEL</sequence>
<dbReference type="eggNOG" id="COG2220">
    <property type="taxonomic scope" value="Bacteria"/>
</dbReference>
<dbReference type="InterPro" id="IPR001279">
    <property type="entry name" value="Metallo-B-lactamas"/>
</dbReference>
<dbReference type="STRING" id="1224164.B843_00310"/>
<dbReference type="SUPFAM" id="SSF56281">
    <property type="entry name" value="Metallo-hydrolase/oxidoreductase"/>
    <property type="match status" value="1"/>
</dbReference>
<reference evidence="2 3" key="1">
    <citation type="submission" date="2013-02" db="EMBL/GenBank/DDBJ databases">
        <title>The complete genome sequence of Corynebacterium vitaeruminis DSM 20294.</title>
        <authorList>
            <person name="Ruckert C."/>
            <person name="Albersmeier A."/>
            <person name="Kalinowski J."/>
        </authorList>
    </citation>
    <scope>NUCLEOTIDE SEQUENCE [LARGE SCALE GENOMIC DNA]</scope>
    <source>
        <strain evidence="3">ATCC 10234</strain>
    </source>
</reference>
<protein>
    <recommendedName>
        <fullName evidence="1">Metallo-beta-lactamase domain-containing protein</fullName>
    </recommendedName>
</protein>